<dbReference type="Proteomes" id="UP000076727">
    <property type="component" value="Unassembled WGS sequence"/>
</dbReference>
<comment type="subcellular location">
    <subcellularLocation>
        <location evidence="2">Membrane</location>
        <topology evidence="2">Single-pass membrane protein</topology>
    </subcellularLocation>
</comment>
<evidence type="ECO:0000256" key="4">
    <source>
        <dbReference type="ARBA" id="ARBA00010617"/>
    </source>
</evidence>
<dbReference type="GO" id="GO:0016705">
    <property type="term" value="F:oxidoreductase activity, acting on paired donors, with incorporation or reduction of molecular oxygen"/>
    <property type="evidence" value="ECO:0007669"/>
    <property type="project" value="InterPro"/>
</dbReference>
<dbReference type="SUPFAM" id="SSF48264">
    <property type="entry name" value="Cytochrome P450"/>
    <property type="match status" value="1"/>
</dbReference>
<dbReference type="InterPro" id="IPR001128">
    <property type="entry name" value="Cyt_P450"/>
</dbReference>
<dbReference type="PANTHER" id="PTHR46300:SF7">
    <property type="entry name" value="P450, PUTATIVE (EUROFUNG)-RELATED"/>
    <property type="match status" value="1"/>
</dbReference>
<dbReference type="GO" id="GO:0004497">
    <property type="term" value="F:monooxygenase activity"/>
    <property type="evidence" value="ECO:0007669"/>
    <property type="project" value="UniProtKB-KW"/>
</dbReference>
<dbReference type="OrthoDB" id="3934656at2759"/>
<evidence type="ECO:0000256" key="9">
    <source>
        <dbReference type="ARBA" id="ARBA00023002"/>
    </source>
</evidence>
<dbReference type="Gene3D" id="1.10.630.10">
    <property type="entry name" value="Cytochrome P450"/>
    <property type="match status" value="1"/>
</dbReference>
<sequence>MLNIIAISVVIGVGWALYHRFSRNPKSLPLPPGPKPYPIIGNLFDVPKEEAWKGFAQWSDKYGDIIYFHVLGQEAVVLNSVTAAHDLLDKRSSIYSYRPFMTMANEVIGWNWSLPSMDYGEKFKRHRRYLQQYFSKQNLPRFYEVETQEVHKLLRETLTRSDDMIDHVKRLAAGVTMLTSYGHEVDSVDDPWVRVAEKGVLTIEAAGAVGAHIIDFIPWLRHIPDWAPGGSIKRLPPGTREDLYNFVHKPFEHVKEQFAKGKAVKCYVTDLLEETNGQDEEGVCCTAAVTYSAGFDATFSALLTAVIALVANPIIQARLQAEMDLVIGKDRLPTFADRDSMPYMQAIVSETFRWGATTPVGVPHRLSQDDYYNGYYLPAGCTIMANAWAMLHDPRVYPEPEIFNPDRFLTGEGRTPQPDPRGPAFGFGRRVCPGKDFSENHVWITISSLFYAFKISPAIDKNGEEIPIDLSFFEHSIRHPRPFKYTLKPRRPNSVNLINQTAY</sequence>
<keyword evidence="16" id="KW-1185">Reference proteome</keyword>
<evidence type="ECO:0000256" key="1">
    <source>
        <dbReference type="ARBA" id="ARBA00001971"/>
    </source>
</evidence>
<dbReference type="PRINTS" id="PR00463">
    <property type="entry name" value="EP450I"/>
</dbReference>
<keyword evidence="9 14" id="KW-0560">Oxidoreductase</keyword>
<dbReference type="InterPro" id="IPR036396">
    <property type="entry name" value="Cyt_P450_sf"/>
</dbReference>
<evidence type="ECO:0000256" key="3">
    <source>
        <dbReference type="ARBA" id="ARBA00005179"/>
    </source>
</evidence>
<reference evidence="15 16" key="1">
    <citation type="journal article" date="2016" name="Mol. Biol. Evol.">
        <title>Comparative Genomics of Early-Diverging Mushroom-Forming Fungi Provides Insights into the Origins of Lignocellulose Decay Capabilities.</title>
        <authorList>
            <person name="Nagy L.G."/>
            <person name="Riley R."/>
            <person name="Tritt A."/>
            <person name="Adam C."/>
            <person name="Daum C."/>
            <person name="Floudas D."/>
            <person name="Sun H."/>
            <person name="Yadav J.S."/>
            <person name="Pangilinan J."/>
            <person name="Larsson K.H."/>
            <person name="Matsuura K."/>
            <person name="Barry K."/>
            <person name="Labutti K."/>
            <person name="Kuo R."/>
            <person name="Ohm R.A."/>
            <person name="Bhattacharya S.S."/>
            <person name="Shirouzu T."/>
            <person name="Yoshinaga Y."/>
            <person name="Martin F.M."/>
            <person name="Grigoriev I.V."/>
            <person name="Hibbett D.S."/>
        </authorList>
    </citation>
    <scope>NUCLEOTIDE SEQUENCE [LARGE SCALE GENOMIC DNA]</scope>
    <source>
        <strain evidence="15 16">L-15889</strain>
    </source>
</reference>
<keyword evidence="11 14" id="KW-0503">Monooxygenase</keyword>
<dbReference type="CDD" id="cd11065">
    <property type="entry name" value="CYP64-like"/>
    <property type="match status" value="1"/>
</dbReference>
<evidence type="ECO:0000256" key="11">
    <source>
        <dbReference type="ARBA" id="ARBA00023033"/>
    </source>
</evidence>
<dbReference type="InterPro" id="IPR017972">
    <property type="entry name" value="Cyt_P450_CS"/>
</dbReference>
<accession>A0A165LS84</accession>
<name>A0A165LS84_9APHY</name>
<evidence type="ECO:0000256" key="8">
    <source>
        <dbReference type="ARBA" id="ARBA00022989"/>
    </source>
</evidence>
<dbReference type="GO" id="GO:0016020">
    <property type="term" value="C:membrane"/>
    <property type="evidence" value="ECO:0007669"/>
    <property type="project" value="UniProtKB-SubCell"/>
</dbReference>
<keyword evidence="12" id="KW-0472">Membrane</keyword>
<evidence type="ECO:0000256" key="6">
    <source>
        <dbReference type="ARBA" id="ARBA00022692"/>
    </source>
</evidence>
<evidence type="ECO:0000256" key="7">
    <source>
        <dbReference type="ARBA" id="ARBA00022723"/>
    </source>
</evidence>
<comment type="pathway">
    <text evidence="3">Secondary metabolite biosynthesis.</text>
</comment>
<evidence type="ECO:0000256" key="13">
    <source>
        <dbReference type="PIRSR" id="PIRSR602401-1"/>
    </source>
</evidence>
<comment type="similarity">
    <text evidence="4 14">Belongs to the cytochrome P450 family.</text>
</comment>
<dbReference type="PROSITE" id="PS00086">
    <property type="entry name" value="CYTOCHROME_P450"/>
    <property type="match status" value="1"/>
</dbReference>
<keyword evidence="5 13" id="KW-0349">Heme</keyword>
<proteinExistence type="inferred from homology"/>
<dbReference type="STRING" id="1314783.A0A165LS84"/>
<keyword evidence="8" id="KW-1133">Transmembrane helix</keyword>
<dbReference type="InterPro" id="IPR002401">
    <property type="entry name" value="Cyt_P450_E_grp-I"/>
</dbReference>
<dbReference type="PANTHER" id="PTHR46300">
    <property type="entry name" value="P450, PUTATIVE (EUROFUNG)-RELATED-RELATED"/>
    <property type="match status" value="1"/>
</dbReference>
<evidence type="ECO:0000256" key="2">
    <source>
        <dbReference type="ARBA" id="ARBA00004167"/>
    </source>
</evidence>
<dbReference type="InterPro" id="IPR050364">
    <property type="entry name" value="Cytochrome_P450_fung"/>
</dbReference>
<dbReference type="EMBL" id="KV429119">
    <property type="protein sequence ID" value="KZT64789.1"/>
    <property type="molecule type" value="Genomic_DNA"/>
</dbReference>
<dbReference type="Pfam" id="PF00067">
    <property type="entry name" value="p450"/>
    <property type="match status" value="1"/>
</dbReference>
<evidence type="ECO:0000256" key="12">
    <source>
        <dbReference type="ARBA" id="ARBA00023136"/>
    </source>
</evidence>
<dbReference type="GO" id="GO:0020037">
    <property type="term" value="F:heme binding"/>
    <property type="evidence" value="ECO:0007669"/>
    <property type="project" value="InterPro"/>
</dbReference>
<evidence type="ECO:0000256" key="5">
    <source>
        <dbReference type="ARBA" id="ARBA00022617"/>
    </source>
</evidence>
<dbReference type="AlphaFoldDB" id="A0A165LS84"/>
<protein>
    <submittedName>
        <fullName evidence="15">Cytochrome P450</fullName>
    </submittedName>
</protein>
<organism evidence="15 16">
    <name type="scientific">Daedalea quercina L-15889</name>
    <dbReference type="NCBI Taxonomy" id="1314783"/>
    <lineage>
        <taxon>Eukaryota</taxon>
        <taxon>Fungi</taxon>
        <taxon>Dikarya</taxon>
        <taxon>Basidiomycota</taxon>
        <taxon>Agaricomycotina</taxon>
        <taxon>Agaricomycetes</taxon>
        <taxon>Polyporales</taxon>
        <taxon>Fomitopsis</taxon>
    </lineage>
</organism>
<keyword evidence="10 13" id="KW-0408">Iron</keyword>
<dbReference type="GO" id="GO:0005506">
    <property type="term" value="F:iron ion binding"/>
    <property type="evidence" value="ECO:0007669"/>
    <property type="project" value="InterPro"/>
</dbReference>
<evidence type="ECO:0000256" key="14">
    <source>
        <dbReference type="RuleBase" id="RU000461"/>
    </source>
</evidence>
<feature type="binding site" description="axial binding residue" evidence="13">
    <location>
        <position position="432"/>
    </location>
    <ligand>
        <name>heme</name>
        <dbReference type="ChEBI" id="CHEBI:30413"/>
    </ligand>
    <ligandPart>
        <name>Fe</name>
        <dbReference type="ChEBI" id="CHEBI:18248"/>
    </ligandPart>
</feature>
<evidence type="ECO:0000313" key="16">
    <source>
        <dbReference type="Proteomes" id="UP000076727"/>
    </source>
</evidence>
<evidence type="ECO:0000313" key="15">
    <source>
        <dbReference type="EMBL" id="KZT64789.1"/>
    </source>
</evidence>
<gene>
    <name evidence="15" type="ORF">DAEQUDRAFT_769422</name>
</gene>
<keyword evidence="7 13" id="KW-0479">Metal-binding</keyword>
<keyword evidence="6" id="KW-0812">Transmembrane</keyword>
<comment type="cofactor">
    <cofactor evidence="1 13">
        <name>heme</name>
        <dbReference type="ChEBI" id="CHEBI:30413"/>
    </cofactor>
</comment>
<evidence type="ECO:0000256" key="10">
    <source>
        <dbReference type="ARBA" id="ARBA00023004"/>
    </source>
</evidence>